<evidence type="ECO:0000313" key="12">
    <source>
        <dbReference type="Proteomes" id="UP000095287"/>
    </source>
</evidence>
<keyword evidence="6" id="KW-0539">Nucleus</keyword>
<evidence type="ECO:0000256" key="3">
    <source>
        <dbReference type="ARBA" id="ARBA00022737"/>
    </source>
</evidence>
<evidence type="ECO:0000256" key="4">
    <source>
        <dbReference type="ARBA" id="ARBA00022771"/>
    </source>
</evidence>
<feature type="region of interest" description="Disordered" evidence="10">
    <location>
        <begin position="990"/>
        <end position="1053"/>
    </location>
</feature>
<dbReference type="SUPFAM" id="SSF63748">
    <property type="entry name" value="Tudor/PWWP/MBT"/>
    <property type="match status" value="1"/>
</dbReference>
<dbReference type="SUPFAM" id="SSF57756">
    <property type="entry name" value="Retrovirus zinc finger-like domains"/>
    <property type="match status" value="2"/>
</dbReference>
<evidence type="ECO:0000256" key="1">
    <source>
        <dbReference type="ARBA" id="ARBA00004123"/>
    </source>
</evidence>
<keyword evidence="12" id="KW-1185">Reference proteome</keyword>
<dbReference type="GO" id="GO:0071039">
    <property type="term" value="P:nuclear polyadenylation-dependent CUT catabolic process"/>
    <property type="evidence" value="ECO:0007669"/>
    <property type="project" value="TreeGrafter"/>
</dbReference>
<organism evidence="12 13">
    <name type="scientific">Steinernema glaseri</name>
    <dbReference type="NCBI Taxonomy" id="37863"/>
    <lineage>
        <taxon>Eukaryota</taxon>
        <taxon>Metazoa</taxon>
        <taxon>Ecdysozoa</taxon>
        <taxon>Nematoda</taxon>
        <taxon>Chromadorea</taxon>
        <taxon>Rhabditida</taxon>
        <taxon>Tylenchina</taxon>
        <taxon>Panagrolaimomorpha</taxon>
        <taxon>Strongyloidoidea</taxon>
        <taxon>Steinernematidae</taxon>
        <taxon>Steinernema</taxon>
    </lineage>
</organism>
<feature type="region of interest" description="Disordered" evidence="10">
    <location>
        <begin position="861"/>
        <end position="883"/>
    </location>
</feature>
<dbReference type="SMART" id="SM00343">
    <property type="entry name" value="ZnF_C2HC"/>
    <property type="match status" value="3"/>
</dbReference>
<feature type="compositionally biased region" description="Basic and acidic residues" evidence="10">
    <location>
        <begin position="938"/>
        <end position="967"/>
    </location>
</feature>
<feature type="compositionally biased region" description="Basic and acidic residues" evidence="10">
    <location>
        <begin position="495"/>
        <end position="520"/>
    </location>
</feature>
<feature type="compositionally biased region" description="Basic and acidic residues" evidence="10">
    <location>
        <begin position="381"/>
        <end position="392"/>
    </location>
</feature>
<dbReference type="GO" id="GO:0031499">
    <property type="term" value="C:TRAMP complex"/>
    <property type="evidence" value="ECO:0007669"/>
    <property type="project" value="TreeGrafter"/>
</dbReference>
<evidence type="ECO:0000256" key="9">
    <source>
        <dbReference type="PROSITE-ProRule" id="PRU00047"/>
    </source>
</evidence>
<dbReference type="GO" id="GO:0003723">
    <property type="term" value="F:RNA binding"/>
    <property type="evidence" value="ECO:0007669"/>
    <property type="project" value="TreeGrafter"/>
</dbReference>
<keyword evidence="4 9" id="KW-0863">Zinc-finger</keyword>
<feature type="region of interest" description="Disordered" evidence="10">
    <location>
        <begin position="426"/>
        <end position="521"/>
    </location>
</feature>
<dbReference type="InterPro" id="IPR035437">
    <property type="entry name" value="SNase_OB-fold_sf"/>
</dbReference>
<dbReference type="Gene3D" id="2.40.50.90">
    <property type="match status" value="1"/>
</dbReference>
<keyword evidence="3" id="KW-0677">Repeat</keyword>
<feature type="compositionally biased region" description="Acidic residues" evidence="10">
    <location>
        <begin position="1117"/>
        <end position="1134"/>
    </location>
</feature>
<dbReference type="GO" id="GO:0019899">
    <property type="term" value="F:enzyme binding"/>
    <property type="evidence" value="ECO:0007669"/>
    <property type="project" value="UniProtKB-ARBA"/>
</dbReference>
<dbReference type="WBParaSite" id="L893_g24399.t1">
    <property type="protein sequence ID" value="L893_g24399.t1"/>
    <property type="gene ID" value="L893_g24399"/>
</dbReference>
<dbReference type="InterPro" id="IPR036875">
    <property type="entry name" value="Znf_CCHC_sf"/>
</dbReference>
<dbReference type="PROSITE" id="PS50158">
    <property type="entry name" value="ZF_CCHC"/>
    <property type="match status" value="3"/>
</dbReference>
<accession>A0A1I7ZA69</accession>
<dbReference type="GO" id="GO:0071038">
    <property type="term" value="P:TRAMP-dependent tRNA surveillance pathway"/>
    <property type="evidence" value="ECO:0007669"/>
    <property type="project" value="TreeGrafter"/>
</dbReference>
<evidence type="ECO:0000256" key="6">
    <source>
        <dbReference type="ARBA" id="ARBA00023242"/>
    </source>
</evidence>
<feature type="region of interest" description="Disordered" evidence="10">
    <location>
        <begin position="1117"/>
        <end position="1151"/>
    </location>
</feature>
<dbReference type="GO" id="GO:0008270">
    <property type="term" value="F:zinc ion binding"/>
    <property type="evidence" value="ECO:0007669"/>
    <property type="project" value="UniProtKB-KW"/>
</dbReference>
<dbReference type="GO" id="GO:0071035">
    <property type="term" value="P:nuclear polyadenylation-dependent rRNA catabolic process"/>
    <property type="evidence" value="ECO:0007669"/>
    <property type="project" value="TreeGrafter"/>
</dbReference>
<feature type="region of interest" description="Disordered" evidence="10">
    <location>
        <begin position="895"/>
        <end position="970"/>
    </location>
</feature>
<name>A0A1I7ZA69_9BILA</name>
<sequence>MARSWRKNVEDSDILVFYMHGYLANESFVHNNDGSLSKERAKRTFFKIVRYKERILPNLMAKVNPLFIKNLVIEESNRFYGVVMDTDDLEEDIRATVLRQQSKCKQTFNPGLAQAVLVKTRRGELMRGLVWNMLDTHVEVYLVDTGETIRVAIGETFLVPKKNPILQLPPMAIRFAIDGHPDDYPLSDEECRNLQNYIKDKHLCIKLRGTLDGDVGGFKVSMHATQNGHTEDIQQMLFRREFAKDSSSKAVVPASIASPAPRPIASVAPREVPVSVPSRYSPDRKPMSEVTCFYCGQRGHYLLNCPRKREEMIEQAKNIDALPRYAVFHSEEERRKFEREYRRKHNLPYDASVPSPLVNATRKNRDHNRSRRVSSCSDKPGPSHENRNESRCSELSQGSQKAPVVVGAVNFITVGHSAEVKEEEYFEKVQAHSNESPSPVEPSEDQQLPGEGTNLPDKESREAGGSGEKEEDTRDDGTPQPSCIQGDATTETPNTEEKVKEIVEEKPGSEAEAFDEKLPDLVEVSPAVDETKDEASVAAEELKENVPPGVSVDEDLAAMLAEYENASNEKSAMEASACFFTRELDTGESQVSKEEYYGAVSEEGDVDVQGTRCLARELDLEASPIRETVKVASEGQESPASESKTDGSEIAPSVQNLLSVFKSIPQPNVVPVLEEQSTEASLAIAKNAQEAEAATVMADPVTSSLALSVQEPTNREEELEETPIEEKSTEASSSIAKDAEEDKAKVVVADPVTVTLDLTVQEPTSRDEEPEEGPIEEKSTEASLSIGKDVQEDKAATVMADPVTSSLALTVQEPTGGDEELQQAPIEEKSTEASLSIAKDVQEDKATVIVADPVTVTQAFTVQEPAGGDEEPEEGPIEEKQELEEVPVMAAVVNVEASEQQDGSASEESELQEEEEEMINIEATVEKTDIPEEEGAEMETKESVDVVEEIPEKHRNREYKPASEHFDPTTYKMVHADVTEDRKQDVLPAFQGPIAEEPEEQKVDPEEDDWFDHTPADVAESPQPNDEVVPRGNCFQQPRPSPPLNRPASSKDSYFTAPSPRACWYCHEEGHFRGSCPKLQCFRCRKFGHLAKFCTEVIRQRLEGVGFKNVHVYMDEDDVDEDRMSEDSSSEDDDPTFRASSSHLLTRPRSK</sequence>
<dbReference type="GO" id="GO:0071036">
    <property type="term" value="P:nuclear polyadenylation-dependent snoRNA catabolic process"/>
    <property type="evidence" value="ECO:0007669"/>
    <property type="project" value="TreeGrafter"/>
</dbReference>
<dbReference type="Proteomes" id="UP000095287">
    <property type="component" value="Unplaced"/>
</dbReference>
<protein>
    <recommendedName>
        <fullName evidence="7">Zinc finger CCHC domain-containing protein 7</fullName>
    </recommendedName>
    <alternativeName>
        <fullName evidence="8">TRAMP-like complex RNA-binding factor ZCCHC7</fullName>
    </alternativeName>
</protein>
<evidence type="ECO:0000256" key="5">
    <source>
        <dbReference type="ARBA" id="ARBA00022833"/>
    </source>
</evidence>
<dbReference type="GO" id="GO:0071037">
    <property type="term" value="P:nuclear polyadenylation-dependent snRNA catabolic process"/>
    <property type="evidence" value="ECO:0007669"/>
    <property type="project" value="TreeGrafter"/>
</dbReference>
<evidence type="ECO:0000256" key="7">
    <source>
        <dbReference type="ARBA" id="ARBA00041190"/>
    </source>
</evidence>
<dbReference type="PANTHER" id="PTHR46543:SF1">
    <property type="entry name" value="ZINC FINGER CCHC DOMAIN-CONTAINING PROTEIN 7"/>
    <property type="match status" value="1"/>
</dbReference>
<feature type="domain" description="CCHC-type" evidence="11">
    <location>
        <begin position="1081"/>
        <end position="1096"/>
    </location>
</feature>
<feature type="domain" description="CCHC-type" evidence="11">
    <location>
        <begin position="1063"/>
        <end position="1078"/>
    </location>
</feature>
<feature type="region of interest" description="Disordered" evidence="10">
    <location>
        <begin position="810"/>
        <end position="831"/>
    </location>
</feature>
<proteinExistence type="predicted"/>
<evidence type="ECO:0000256" key="2">
    <source>
        <dbReference type="ARBA" id="ARBA00022723"/>
    </source>
</evidence>
<feature type="compositionally biased region" description="Polar residues" evidence="10">
    <location>
        <begin position="479"/>
        <end position="493"/>
    </location>
</feature>
<evidence type="ECO:0000313" key="13">
    <source>
        <dbReference type="WBParaSite" id="L893_g24399.t1"/>
    </source>
</evidence>
<reference evidence="13" key="1">
    <citation type="submission" date="2016-11" db="UniProtKB">
        <authorList>
            <consortium name="WormBaseParasite"/>
        </authorList>
    </citation>
    <scope>IDENTIFICATION</scope>
</reference>
<feature type="region of interest" description="Disordered" evidence="10">
    <location>
        <begin position="694"/>
        <end position="787"/>
    </location>
</feature>
<keyword evidence="2" id="KW-0479">Metal-binding</keyword>
<feature type="compositionally biased region" description="Acidic residues" evidence="10">
    <location>
        <begin position="905"/>
        <end position="919"/>
    </location>
</feature>
<dbReference type="InterPro" id="IPR001878">
    <property type="entry name" value="Znf_CCHC"/>
</dbReference>
<dbReference type="InterPro" id="IPR051644">
    <property type="entry name" value="TRAMP_AT-DNA-binding"/>
</dbReference>
<comment type="subcellular location">
    <subcellularLocation>
        <location evidence="1">Nucleus</location>
    </subcellularLocation>
</comment>
<dbReference type="GO" id="GO:0071031">
    <property type="term" value="P:nuclear mRNA surveillance of mRNA 3'-end processing"/>
    <property type="evidence" value="ECO:0007669"/>
    <property type="project" value="TreeGrafter"/>
</dbReference>
<feature type="domain" description="CCHC-type" evidence="11">
    <location>
        <begin position="292"/>
        <end position="307"/>
    </location>
</feature>
<dbReference type="Gene3D" id="4.10.60.10">
    <property type="entry name" value="Zinc finger, CCHC-type"/>
    <property type="match status" value="2"/>
</dbReference>
<dbReference type="AlphaFoldDB" id="A0A1I7ZA69"/>
<evidence type="ECO:0000256" key="8">
    <source>
        <dbReference type="ARBA" id="ARBA00043023"/>
    </source>
</evidence>
<feature type="compositionally biased region" description="Basic residues" evidence="10">
    <location>
        <begin position="362"/>
        <end position="372"/>
    </location>
</feature>
<dbReference type="PANTHER" id="PTHR46543">
    <property type="entry name" value="ZINC FINGER CCHC DOMAIN-CONTAINING PROTEIN 7"/>
    <property type="match status" value="1"/>
</dbReference>
<keyword evidence="5" id="KW-0862">Zinc</keyword>
<evidence type="ECO:0000259" key="11">
    <source>
        <dbReference type="PROSITE" id="PS50158"/>
    </source>
</evidence>
<feature type="compositionally biased region" description="Basic and acidic residues" evidence="10">
    <location>
        <begin position="456"/>
        <end position="477"/>
    </location>
</feature>
<feature type="compositionally biased region" description="Acidic residues" evidence="10">
    <location>
        <begin position="867"/>
        <end position="883"/>
    </location>
</feature>
<feature type="region of interest" description="Disordered" evidence="10">
    <location>
        <begin position="348"/>
        <end position="400"/>
    </location>
</feature>
<evidence type="ECO:0000256" key="10">
    <source>
        <dbReference type="SAM" id="MobiDB-lite"/>
    </source>
</evidence>
<feature type="region of interest" description="Disordered" evidence="10">
    <location>
        <begin position="626"/>
        <end position="651"/>
    </location>
</feature>